<dbReference type="EnsemblMetazoa" id="Aqu2.1.05668_001">
    <property type="protein sequence ID" value="Aqu2.1.05668_001"/>
    <property type="gene ID" value="Aqu2.1.05668"/>
</dbReference>
<organism evidence="1">
    <name type="scientific">Amphimedon queenslandica</name>
    <name type="common">Sponge</name>
    <dbReference type="NCBI Taxonomy" id="400682"/>
    <lineage>
        <taxon>Eukaryota</taxon>
        <taxon>Metazoa</taxon>
        <taxon>Porifera</taxon>
        <taxon>Demospongiae</taxon>
        <taxon>Heteroscleromorpha</taxon>
        <taxon>Haplosclerida</taxon>
        <taxon>Niphatidae</taxon>
        <taxon>Amphimedon</taxon>
    </lineage>
</organism>
<protein>
    <submittedName>
        <fullName evidence="1">Uncharacterized protein</fullName>
    </submittedName>
</protein>
<proteinExistence type="predicted"/>
<reference evidence="1" key="1">
    <citation type="submission" date="2017-05" db="UniProtKB">
        <authorList>
            <consortium name="EnsemblMetazoa"/>
        </authorList>
    </citation>
    <scope>IDENTIFICATION</scope>
</reference>
<name>A0A1X7SUB2_AMPQE</name>
<sequence>MRLTLWKYLKACLVSSSFIPYLSPIDKASLTDTILCSGKDSSNANHRIGILILSEASEPRYHIASQISSLYLALSSDPPIVLTGNMIDFL</sequence>
<accession>A0A1X7SUB2</accession>
<dbReference type="AlphaFoldDB" id="A0A1X7SUB2"/>
<dbReference type="InParanoid" id="A0A1X7SUB2"/>
<evidence type="ECO:0000313" key="1">
    <source>
        <dbReference type="EnsemblMetazoa" id="Aqu2.1.05668_001"/>
    </source>
</evidence>